<dbReference type="EC" id="3.6.3.-" evidence="2"/>
<keyword evidence="2" id="KW-0547">Nucleotide-binding</keyword>
<name>A0AA97GWU0_9ACTN</name>
<evidence type="ECO:0000259" key="1">
    <source>
        <dbReference type="PROSITE" id="PS51384"/>
    </source>
</evidence>
<dbReference type="Pfam" id="PF08021">
    <property type="entry name" value="FAD_binding_9"/>
    <property type="match status" value="1"/>
</dbReference>
<dbReference type="Pfam" id="PF04954">
    <property type="entry name" value="SIP"/>
    <property type="match status" value="1"/>
</dbReference>
<feature type="domain" description="FAD-binding FR-type" evidence="1">
    <location>
        <begin position="15"/>
        <end position="117"/>
    </location>
</feature>
<protein>
    <submittedName>
        <fullName evidence="2">Iron import ATP-binding/permease protein IrtA</fullName>
        <ecNumber evidence="2">3.6.3.-</ecNumber>
    </submittedName>
</protein>
<dbReference type="CDD" id="cd06193">
    <property type="entry name" value="siderophore_interacting"/>
    <property type="match status" value="1"/>
</dbReference>
<dbReference type="InterPro" id="IPR017938">
    <property type="entry name" value="Riboflavin_synthase-like_b-brl"/>
</dbReference>
<dbReference type="PROSITE" id="PS51384">
    <property type="entry name" value="FAD_FR"/>
    <property type="match status" value="1"/>
</dbReference>
<organism evidence="2">
    <name type="scientific">Gordonia sp. MP11Mi</name>
    <dbReference type="NCBI Taxonomy" id="3022769"/>
    <lineage>
        <taxon>Bacteria</taxon>
        <taxon>Bacillati</taxon>
        <taxon>Actinomycetota</taxon>
        <taxon>Actinomycetes</taxon>
        <taxon>Mycobacteriales</taxon>
        <taxon>Gordoniaceae</taxon>
        <taxon>Gordonia</taxon>
    </lineage>
</organism>
<dbReference type="InterPro" id="IPR017927">
    <property type="entry name" value="FAD-bd_FR_type"/>
</dbReference>
<dbReference type="AlphaFoldDB" id="A0AA97GWU0"/>
<dbReference type="PANTHER" id="PTHR30157">
    <property type="entry name" value="FERRIC REDUCTASE, NADPH-DEPENDENT"/>
    <property type="match status" value="1"/>
</dbReference>
<keyword evidence="2" id="KW-0378">Hydrolase</keyword>
<dbReference type="GO" id="GO:0005524">
    <property type="term" value="F:ATP binding"/>
    <property type="evidence" value="ECO:0007669"/>
    <property type="project" value="UniProtKB-KW"/>
</dbReference>
<dbReference type="InterPro" id="IPR013113">
    <property type="entry name" value="SIP_FAD-bd"/>
</dbReference>
<gene>
    <name evidence="2" type="primary">irtA_2</name>
    <name evidence="2" type="ORF">MP11Mi_20690</name>
</gene>
<keyword evidence="2" id="KW-0067">ATP-binding</keyword>
<reference evidence="2" key="1">
    <citation type="submission" date="2023-06" db="EMBL/GenBank/DDBJ databases">
        <title>Gordonia sp. nov. and Pseudochrobactrum sp. nov., two species isolated from the burying beetle Nicrophorus vespilloides.</title>
        <authorList>
            <person name="Poehlein A."/>
            <person name="Guzman J."/>
            <person name="Daniel R."/>
            <person name="Vilcinskas A."/>
        </authorList>
    </citation>
    <scope>NUCLEOTIDE SEQUENCE</scope>
    <source>
        <strain evidence="2">MP11Mi</strain>
    </source>
</reference>
<dbReference type="PANTHER" id="PTHR30157:SF0">
    <property type="entry name" value="NADPH-DEPENDENT FERRIC-CHELATE REDUCTASE"/>
    <property type="match status" value="1"/>
</dbReference>
<dbReference type="Gene3D" id="3.40.50.80">
    <property type="entry name" value="Nucleotide-binding domain of ferredoxin-NADP reductase (FNR) module"/>
    <property type="match status" value="1"/>
</dbReference>
<dbReference type="InterPro" id="IPR007037">
    <property type="entry name" value="SIP_rossman_dom"/>
</dbReference>
<dbReference type="InterPro" id="IPR039374">
    <property type="entry name" value="SIP_fam"/>
</dbReference>
<dbReference type="GO" id="GO:0016787">
    <property type="term" value="F:hydrolase activity"/>
    <property type="evidence" value="ECO:0007669"/>
    <property type="project" value="UniProtKB-KW"/>
</dbReference>
<dbReference type="Gene3D" id="2.40.30.10">
    <property type="entry name" value="Translation factors"/>
    <property type="match status" value="1"/>
</dbReference>
<dbReference type="EMBL" id="CP128986">
    <property type="protein sequence ID" value="WOC12973.1"/>
    <property type="molecule type" value="Genomic_DNA"/>
</dbReference>
<dbReference type="InterPro" id="IPR039261">
    <property type="entry name" value="FNR_nucleotide-bd"/>
</dbReference>
<sequence>MGKGFGGLVLKAMGGSDYVLTVTSTQKITDQYVRVGFTGGGLLADHPIHPTQWVRLWVPDGDDVAQRGYTLCDPNADADTFHMEFAIHKGPAARWALEARPGDEIAATVMGSKFEIPAVTPSEYVVFGDTASLPAINSLLDAIGDVPARVWIEWQYPTDKGLPLRSTPATDVTWVQRVNDGQLLREAAEQLTPTPGAFAWVACDAMTTRTVMKSLRSHGIDKASIKGRAYWK</sequence>
<dbReference type="SUPFAM" id="SSF63380">
    <property type="entry name" value="Riboflavin synthase domain-like"/>
    <property type="match status" value="1"/>
</dbReference>
<evidence type="ECO:0000313" key="2">
    <source>
        <dbReference type="EMBL" id="WOC12973.1"/>
    </source>
</evidence>
<dbReference type="GO" id="GO:0016491">
    <property type="term" value="F:oxidoreductase activity"/>
    <property type="evidence" value="ECO:0007669"/>
    <property type="project" value="InterPro"/>
</dbReference>
<dbReference type="RefSeq" id="WP_420038831.1">
    <property type="nucleotide sequence ID" value="NZ_CP128986.1"/>
</dbReference>
<accession>A0AA97GWU0</accession>
<proteinExistence type="predicted"/>